<keyword evidence="2" id="KW-0812">Transmembrane</keyword>
<dbReference type="InterPro" id="IPR012338">
    <property type="entry name" value="Beta-lactam/transpept-like"/>
</dbReference>
<feature type="domain" description="Penicillin-binding protein transpeptidase" evidence="3">
    <location>
        <begin position="379"/>
        <end position="592"/>
    </location>
</feature>
<keyword evidence="2" id="KW-1133">Transmembrane helix</keyword>
<name>A0A109N347_9BACI</name>
<keyword evidence="6" id="KW-1185">Reference proteome</keyword>
<keyword evidence="2" id="KW-0472">Membrane</keyword>
<dbReference type="Pfam" id="PF00905">
    <property type="entry name" value="Transpeptidase"/>
    <property type="match status" value="1"/>
</dbReference>
<sequence length="602" mass="69729">MSSSFFTFFLISNITLSLIYCMILLIKKLLKIQITVNTQYYISVISLLLLIVPFIPFHFLKTNSFFDWMINLGASNPKLANIHSAGKTSTTSVQNANWLQDFSLSIEQSPFRMMDSIFFIVWISGMIFILLATLYSNLRIYKIRKNLQVIENKELSTLFYTCKKDIHFNKKVVLGYSSLIKSPITFGVITPYIVIPKDISMLSTEEMKCILLHELYHCKRRDMLVNYFMCLARTVYWFNPLVWYFLNEMKTEMEISCDYAVLRSLDDESHLKYGEVILKFASLSKRTSSLLVASEISRSYKQVKRRIVKISDFRVESNMLKMKSALVFIFFLAIILMSIPSLSVLALSKEKETHPLSYTNVVYKDYSRFFDKLTASTVIYDTKMKQYTIYNKEESTTRFHPTSTYKIFSALFALDSGIISRDNSQMTWDGTLYPYEEWNKDQDLFSAMESSSSWYFQKLDHQIGKRKLQNYFEQIQYGNRDLSGDLSNYWLDGSLKISPVEQVDMLKKFYDNEFSFEPSNIQTVKDSLLLEESNGNLLSGKTGTTAVNGENISGWFVGYVETSDNTFFFAFHIQGEKDSGGSNVAEMALSILEKEHIYQSAF</sequence>
<proteinExistence type="inferred from homology"/>
<dbReference type="RefSeq" id="WP_061140319.1">
    <property type="nucleotide sequence ID" value="NZ_LNNH01000003.1"/>
</dbReference>
<evidence type="ECO:0000259" key="3">
    <source>
        <dbReference type="Pfam" id="PF00905"/>
    </source>
</evidence>
<dbReference type="Gene3D" id="3.40.710.10">
    <property type="entry name" value="DD-peptidase/beta-lactamase superfamily"/>
    <property type="match status" value="1"/>
</dbReference>
<comment type="caution">
    <text evidence="5">The sequence shown here is derived from an EMBL/GenBank/DDBJ whole genome shotgun (WGS) entry which is preliminary data.</text>
</comment>
<comment type="similarity">
    <text evidence="1">Belongs to the peptidase M56 family.</text>
</comment>
<evidence type="ECO:0000313" key="5">
    <source>
        <dbReference type="EMBL" id="KWW22570.1"/>
    </source>
</evidence>
<organism evidence="5 6">
    <name type="scientific">Peribacillus simplex</name>
    <dbReference type="NCBI Taxonomy" id="1478"/>
    <lineage>
        <taxon>Bacteria</taxon>
        <taxon>Bacillati</taxon>
        <taxon>Bacillota</taxon>
        <taxon>Bacilli</taxon>
        <taxon>Bacillales</taxon>
        <taxon>Bacillaceae</taxon>
        <taxon>Peribacillus</taxon>
    </lineage>
</organism>
<dbReference type="Pfam" id="PF05569">
    <property type="entry name" value="Peptidase_M56"/>
    <property type="match status" value="1"/>
</dbReference>
<reference evidence="5 6" key="1">
    <citation type="submission" date="2015-11" db="EMBL/GenBank/DDBJ databases">
        <title>Genome Sequence of Bacillus simplex strain VanAntwerpen2.</title>
        <authorList>
            <person name="Couger M.B."/>
        </authorList>
    </citation>
    <scope>NUCLEOTIDE SEQUENCE [LARGE SCALE GENOMIC DNA]</scope>
    <source>
        <strain evidence="5 6">VanAntwerpen02</strain>
    </source>
</reference>
<dbReference type="PANTHER" id="PTHR34978">
    <property type="entry name" value="POSSIBLE SENSOR-TRANSDUCER PROTEIN BLAR"/>
    <property type="match status" value="1"/>
</dbReference>
<evidence type="ECO:0000259" key="4">
    <source>
        <dbReference type="Pfam" id="PF05569"/>
    </source>
</evidence>
<dbReference type="EMBL" id="LNNH01000003">
    <property type="protein sequence ID" value="KWW22570.1"/>
    <property type="molecule type" value="Genomic_DNA"/>
</dbReference>
<dbReference type="PANTHER" id="PTHR34978:SF3">
    <property type="entry name" value="SLR0241 PROTEIN"/>
    <property type="match status" value="1"/>
</dbReference>
<dbReference type="Proteomes" id="UP000064189">
    <property type="component" value="Unassembled WGS sequence"/>
</dbReference>
<dbReference type="InterPro" id="IPR008756">
    <property type="entry name" value="Peptidase_M56"/>
</dbReference>
<evidence type="ECO:0000313" key="6">
    <source>
        <dbReference type="Proteomes" id="UP000064189"/>
    </source>
</evidence>
<feature type="transmembrane region" description="Helical" evidence="2">
    <location>
        <begin position="224"/>
        <end position="246"/>
    </location>
</feature>
<feature type="transmembrane region" description="Helical" evidence="2">
    <location>
        <begin position="325"/>
        <end position="347"/>
    </location>
</feature>
<dbReference type="NCBIfam" id="NF000326">
    <property type="entry name" value="blaR1_generic"/>
    <property type="match status" value="1"/>
</dbReference>
<feature type="transmembrane region" description="Helical" evidence="2">
    <location>
        <begin position="38"/>
        <end position="59"/>
    </location>
</feature>
<evidence type="ECO:0008006" key="7">
    <source>
        <dbReference type="Google" id="ProtNLM"/>
    </source>
</evidence>
<dbReference type="CDD" id="cd07341">
    <property type="entry name" value="M56_BlaR1_MecR1_like"/>
    <property type="match status" value="1"/>
</dbReference>
<accession>A0A109N347</accession>
<feature type="transmembrane region" description="Helical" evidence="2">
    <location>
        <begin position="117"/>
        <end position="138"/>
    </location>
</feature>
<evidence type="ECO:0000256" key="2">
    <source>
        <dbReference type="SAM" id="Phobius"/>
    </source>
</evidence>
<dbReference type="GO" id="GO:0008658">
    <property type="term" value="F:penicillin binding"/>
    <property type="evidence" value="ECO:0007669"/>
    <property type="project" value="InterPro"/>
</dbReference>
<feature type="domain" description="Peptidase M56" evidence="4">
    <location>
        <begin position="8"/>
        <end position="309"/>
    </location>
</feature>
<dbReference type="AlphaFoldDB" id="A0A109N347"/>
<evidence type="ECO:0000256" key="1">
    <source>
        <dbReference type="ARBA" id="ARBA00011075"/>
    </source>
</evidence>
<protein>
    <recommendedName>
        <fullName evidence="7">BlaR1 family beta-lactam sensor/signal transducer</fullName>
    </recommendedName>
</protein>
<dbReference type="InterPro" id="IPR052173">
    <property type="entry name" value="Beta-lactam_resp_regulator"/>
</dbReference>
<feature type="transmembrane region" description="Helical" evidence="2">
    <location>
        <begin position="6"/>
        <end position="26"/>
    </location>
</feature>
<dbReference type="SUPFAM" id="SSF56601">
    <property type="entry name" value="beta-lactamase/transpeptidase-like"/>
    <property type="match status" value="1"/>
</dbReference>
<dbReference type="InterPro" id="IPR001460">
    <property type="entry name" value="PCN-bd_Tpept"/>
</dbReference>
<gene>
    <name evidence="5" type="ORF">AS888_12115</name>
</gene>